<evidence type="ECO:0000313" key="5">
    <source>
        <dbReference type="EMBL" id="MCU6743199.1"/>
    </source>
</evidence>
<evidence type="ECO:0000259" key="4">
    <source>
        <dbReference type="PROSITE" id="PS01124"/>
    </source>
</evidence>
<evidence type="ECO:0000313" key="6">
    <source>
        <dbReference type="Proteomes" id="UP001652432"/>
    </source>
</evidence>
<dbReference type="Gene3D" id="1.10.10.60">
    <property type="entry name" value="Homeodomain-like"/>
    <property type="match status" value="2"/>
</dbReference>
<reference evidence="5 6" key="1">
    <citation type="journal article" date="2021" name="ISME Commun">
        <title>Automated analysis of genomic sequences facilitates high-throughput and comprehensive description of bacteria.</title>
        <authorList>
            <person name="Hitch T.C.A."/>
        </authorList>
    </citation>
    <scope>NUCLEOTIDE SEQUENCE [LARGE SCALE GENOMIC DNA]</scope>
    <source>
        <strain evidence="5 6">Sanger_18</strain>
    </source>
</reference>
<dbReference type="InterPro" id="IPR003313">
    <property type="entry name" value="AraC-bd"/>
</dbReference>
<keyword evidence="3" id="KW-0804">Transcription</keyword>
<dbReference type="Proteomes" id="UP001652432">
    <property type="component" value="Unassembled WGS sequence"/>
</dbReference>
<dbReference type="InterPro" id="IPR014710">
    <property type="entry name" value="RmlC-like_jellyroll"/>
</dbReference>
<evidence type="ECO:0000256" key="2">
    <source>
        <dbReference type="ARBA" id="ARBA00023125"/>
    </source>
</evidence>
<gene>
    <name evidence="5" type="ORF">OCV77_01530</name>
</gene>
<comment type="caution">
    <text evidence="5">The sequence shown here is derived from an EMBL/GenBank/DDBJ whole genome shotgun (WGS) entry which is preliminary data.</text>
</comment>
<dbReference type="EMBL" id="JAOQKJ010000001">
    <property type="protein sequence ID" value="MCU6743199.1"/>
    <property type="molecule type" value="Genomic_DNA"/>
</dbReference>
<dbReference type="Pfam" id="PF12833">
    <property type="entry name" value="HTH_18"/>
    <property type="match status" value="1"/>
</dbReference>
<dbReference type="PROSITE" id="PS01124">
    <property type="entry name" value="HTH_ARAC_FAMILY_2"/>
    <property type="match status" value="1"/>
</dbReference>
<dbReference type="PANTHER" id="PTHR43280:SF34">
    <property type="entry name" value="ARAC-FAMILY TRANSCRIPTIONAL REGULATOR"/>
    <property type="match status" value="1"/>
</dbReference>
<dbReference type="SUPFAM" id="SSF51215">
    <property type="entry name" value="Regulatory protein AraC"/>
    <property type="match status" value="1"/>
</dbReference>
<organism evidence="5 6">
    <name type="scientific">Suilimivivens aceti</name>
    <dbReference type="NCBI Taxonomy" id="2981774"/>
    <lineage>
        <taxon>Bacteria</taxon>
        <taxon>Bacillati</taxon>
        <taxon>Bacillota</taxon>
        <taxon>Clostridia</taxon>
        <taxon>Lachnospirales</taxon>
        <taxon>Lachnospiraceae</taxon>
        <taxon>Suilimivivens</taxon>
    </lineage>
</organism>
<evidence type="ECO:0000256" key="3">
    <source>
        <dbReference type="ARBA" id="ARBA00023163"/>
    </source>
</evidence>
<protein>
    <submittedName>
        <fullName evidence="5">AraC family transcriptional regulator</fullName>
    </submittedName>
</protein>
<dbReference type="PANTHER" id="PTHR43280">
    <property type="entry name" value="ARAC-FAMILY TRANSCRIPTIONAL REGULATOR"/>
    <property type="match status" value="1"/>
</dbReference>
<dbReference type="SUPFAM" id="SSF46689">
    <property type="entry name" value="Homeodomain-like"/>
    <property type="match status" value="1"/>
</dbReference>
<keyword evidence="2" id="KW-0238">DNA-binding</keyword>
<keyword evidence="6" id="KW-1185">Reference proteome</keyword>
<dbReference type="SMART" id="SM00342">
    <property type="entry name" value="HTH_ARAC"/>
    <property type="match status" value="1"/>
</dbReference>
<dbReference type="Gene3D" id="2.60.120.10">
    <property type="entry name" value="Jelly Rolls"/>
    <property type="match status" value="1"/>
</dbReference>
<evidence type="ECO:0000256" key="1">
    <source>
        <dbReference type="ARBA" id="ARBA00023015"/>
    </source>
</evidence>
<feature type="domain" description="HTH araC/xylS-type" evidence="4">
    <location>
        <begin position="194"/>
        <end position="276"/>
    </location>
</feature>
<dbReference type="InterPro" id="IPR009057">
    <property type="entry name" value="Homeodomain-like_sf"/>
</dbReference>
<proteinExistence type="predicted"/>
<dbReference type="Pfam" id="PF02311">
    <property type="entry name" value="AraC_binding"/>
    <property type="match status" value="1"/>
</dbReference>
<accession>A0ABT2T079</accession>
<dbReference type="InterPro" id="IPR037923">
    <property type="entry name" value="HTH-like"/>
</dbReference>
<dbReference type="InterPro" id="IPR018060">
    <property type="entry name" value="HTH_AraC"/>
</dbReference>
<keyword evidence="1" id="KW-0805">Transcription regulation</keyword>
<dbReference type="RefSeq" id="WP_262572673.1">
    <property type="nucleotide sequence ID" value="NZ_JAOQKJ010000001.1"/>
</dbReference>
<name>A0ABT2T079_9FIRM</name>
<sequence>MLPIFLKLAKEEYDFGPRALYQTSVADTFPDHYHDFYEVFLVTYGKAVHSINNSQQLLSQGSLVFIRPNDVHSYAAINYFDFKIINIGYYISEIAPVLSYLGISPSVIDSPLLPIHLKIEGKQFDHLRDMLLELASLYPSQKCRPLFRSFASELYYPLLGAETEFVHTRTQLIPDWLYKLDIEMSKRHNYIQGLQRLMELCNYSQAHVIRSFQKYYKMSPTEYINSKRMVYACELILSNKYSITEICYQCGFNNLSHFYNVFHSIYHCTPKDFAARHM</sequence>